<reference evidence="7 8" key="1">
    <citation type="submission" date="2019-04" db="EMBL/GenBank/DDBJ databases">
        <authorList>
            <consortium name="DOE Joint Genome Institute"/>
            <person name="Mondo S."/>
            <person name="Kjaerbolling I."/>
            <person name="Vesth T."/>
            <person name="Frisvad J.C."/>
            <person name="Nybo J.L."/>
            <person name="Theobald S."/>
            <person name="Kildgaard S."/>
            <person name="Isbrandt T."/>
            <person name="Kuo A."/>
            <person name="Sato A."/>
            <person name="Lyhne E.K."/>
            <person name="Kogle M.E."/>
            <person name="Wiebenga A."/>
            <person name="Kun R.S."/>
            <person name="Lubbers R.J."/>
            <person name="Makela M.R."/>
            <person name="Barry K."/>
            <person name="Chovatia M."/>
            <person name="Clum A."/>
            <person name="Daum C."/>
            <person name="Haridas S."/>
            <person name="He G."/>
            <person name="LaButti K."/>
            <person name="Lipzen A."/>
            <person name="Riley R."/>
            <person name="Salamov A."/>
            <person name="Simmons B.A."/>
            <person name="Magnuson J.K."/>
            <person name="Henrissat B."/>
            <person name="Mortensen U.H."/>
            <person name="Larsen T.O."/>
            <person name="Devries R.P."/>
            <person name="Grigoriev I.V."/>
            <person name="Machida M."/>
            <person name="Baker S.E."/>
            <person name="Andersen M.R."/>
            <person name="Cantor M.N."/>
            <person name="Hua S.X."/>
        </authorList>
    </citation>
    <scope>NUCLEOTIDE SEQUENCE [LARGE SCALE GENOMIC DNA]</scope>
    <source>
        <strain evidence="7 8">CBS 117616</strain>
    </source>
</reference>
<proteinExistence type="inferred from homology"/>
<dbReference type="PANTHER" id="PTHR13234">
    <property type="entry name" value="GAMMA-INTERFERON INDUCIBLE LYSOSOMAL THIOL REDUCTASE GILT"/>
    <property type="match status" value="1"/>
</dbReference>
<dbReference type="EMBL" id="ML735690">
    <property type="protein sequence ID" value="KAE8423250.1"/>
    <property type="molecule type" value="Genomic_DNA"/>
</dbReference>
<evidence type="ECO:0000256" key="1">
    <source>
        <dbReference type="ARBA" id="ARBA00004613"/>
    </source>
</evidence>
<evidence type="ECO:0000256" key="3">
    <source>
        <dbReference type="ARBA" id="ARBA00022525"/>
    </source>
</evidence>
<evidence type="ECO:0000256" key="4">
    <source>
        <dbReference type="ARBA" id="ARBA00022729"/>
    </source>
</evidence>
<keyword evidence="6" id="KW-0812">Transmembrane</keyword>
<evidence type="ECO:0000256" key="5">
    <source>
        <dbReference type="ARBA" id="ARBA00023180"/>
    </source>
</evidence>
<comment type="subcellular location">
    <subcellularLocation>
        <location evidence="1">Secreted</location>
    </subcellularLocation>
</comment>
<evidence type="ECO:0000256" key="2">
    <source>
        <dbReference type="ARBA" id="ARBA00005679"/>
    </source>
</evidence>
<keyword evidence="6" id="KW-0472">Membrane</keyword>
<gene>
    <name evidence="7" type="ORF">BDV36DRAFT_290719</name>
</gene>
<comment type="similarity">
    <text evidence="2">Belongs to the GILT family.</text>
</comment>
<dbReference type="InterPro" id="IPR004911">
    <property type="entry name" value="Interferon-induced_GILT"/>
</dbReference>
<evidence type="ECO:0000313" key="7">
    <source>
        <dbReference type="EMBL" id="KAE8423250.1"/>
    </source>
</evidence>
<accession>A0ABQ6X1N6</accession>
<keyword evidence="4" id="KW-0732">Signal</keyword>
<keyword evidence="8" id="KW-1185">Reference proteome</keyword>
<protein>
    <recommendedName>
        <fullName evidence="9">GILT family thiol reductase</fullName>
    </recommendedName>
</protein>
<sequence length="257" mass="28954">MEKQSNESSITSSPTHSQTQVSRLHSLLRYCVIAPCLILAGICFSSFGFADARQTGYTHGSSYAATRKVPFEVHIESRCPDARDCLQKLVAPAYWQVEDKVDFRISYVGEVWEKPRREVTCQHGMNECKGNKLLVCSEKHADSIGDALDFNTCVLSDYERVPDEGLIKECAQEHNIDYQQISDCANREEGLELLISSVERSVAVNANASCTVRVDDNVWCSRDNYEWKCPPGRGVVENLVEEIRKLSEDGEDSTRYL</sequence>
<keyword evidence="5" id="KW-0325">Glycoprotein</keyword>
<organism evidence="7 8">
    <name type="scientific">Aspergillus pseudocaelatus</name>
    <dbReference type="NCBI Taxonomy" id="1825620"/>
    <lineage>
        <taxon>Eukaryota</taxon>
        <taxon>Fungi</taxon>
        <taxon>Dikarya</taxon>
        <taxon>Ascomycota</taxon>
        <taxon>Pezizomycotina</taxon>
        <taxon>Eurotiomycetes</taxon>
        <taxon>Eurotiomycetidae</taxon>
        <taxon>Eurotiales</taxon>
        <taxon>Aspergillaceae</taxon>
        <taxon>Aspergillus</taxon>
        <taxon>Aspergillus subgen. Circumdati</taxon>
    </lineage>
</organism>
<keyword evidence="3" id="KW-0964">Secreted</keyword>
<evidence type="ECO:0000256" key="6">
    <source>
        <dbReference type="SAM" id="Phobius"/>
    </source>
</evidence>
<dbReference type="Proteomes" id="UP000325395">
    <property type="component" value="Unassembled WGS sequence"/>
</dbReference>
<dbReference type="Pfam" id="PF03227">
    <property type="entry name" value="GILT"/>
    <property type="match status" value="1"/>
</dbReference>
<evidence type="ECO:0008006" key="9">
    <source>
        <dbReference type="Google" id="ProtNLM"/>
    </source>
</evidence>
<name>A0ABQ6X1N6_9EURO</name>
<keyword evidence="6" id="KW-1133">Transmembrane helix</keyword>
<evidence type="ECO:0000313" key="8">
    <source>
        <dbReference type="Proteomes" id="UP000325395"/>
    </source>
</evidence>
<feature type="transmembrane region" description="Helical" evidence="6">
    <location>
        <begin position="27"/>
        <end position="49"/>
    </location>
</feature>
<dbReference type="PANTHER" id="PTHR13234:SF8">
    <property type="entry name" value="GAMMA-INTERFERON-INDUCIBLE LYSOSOMAL THIOL REDUCTASE"/>
    <property type="match status" value="1"/>
</dbReference>